<dbReference type="GeneID" id="28974674"/>
<dbReference type="GO" id="GO:0005739">
    <property type="term" value="C:mitochondrion"/>
    <property type="evidence" value="ECO:0007669"/>
    <property type="project" value="UniProtKB-SubCell"/>
</dbReference>
<dbReference type="FunFam" id="3.40.50.970:FF:000024">
    <property type="entry name" value="Pyruvate decarboxylase isozyme"/>
    <property type="match status" value="1"/>
</dbReference>
<dbReference type="OrthoDB" id="3970464at2759"/>
<protein>
    <recommendedName>
        <fullName evidence="16">Pyruvate decarboxylase</fullName>
    </recommendedName>
</protein>
<keyword evidence="4 9" id="KW-0479">Metal-binding</keyword>
<dbReference type="OMA" id="IREHFHA"/>
<dbReference type="Pfam" id="PF02775">
    <property type="entry name" value="TPP_enzyme_C"/>
    <property type="match status" value="1"/>
</dbReference>
<proteinExistence type="inferred from homology"/>
<dbReference type="InterPro" id="IPR011766">
    <property type="entry name" value="TPP_enzyme_TPP-bd"/>
</dbReference>
<keyword evidence="7 10" id="KW-0786">Thiamine pyrophosphate</keyword>
<dbReference type="InterPro" id="IPR029061">
    <property type="entry name" value="THDP-binding"/>
</dbReference>
<dbReference type="Pfam" id="PF02776">
    <property type="entry name" value="TPP_enzyme_N"/>
    <property type="match status" value="1"/>
</dbReference>
<sequence length="659" mass="71085">MPRHGQGQGQLMGPGPATTSAGRSTVLLFVSDSHFQLSEEVEASTAMPSADMSATTTLSQYLLDRLHQLGVNTIFGVPGDFTLSLNDVIEADPRIMWTGCCNELNASYAADGYARVKQAQLNRTPDPQTGKIAGGVRGMAAIVSTFGVGELSCVNGIAGSYAERIPVLSIVGAPSTKLQKGHVLIHHHLGDVGGRFDIFKDATAGMTCAQAYLTSADNAAEEIDRVLLAMLKTARPGYVTIPTDLVYAKVDASRVRTPLLPLADPLDERMPNGKMLKHETQDRLDFVVSEIERLWETAKDPIVLVDACAIRFGVGHLVEELVKATGVRWYTSPMGRTVMDEDSENGFGGVYIAQLSDDDLRDAVEKTDLAIMVGAIRSDLNTGLWSTRIKTKNIVELHSSCTSVQYAEYDAISFQLLLPVLAKTLKRKTTPPPERPLAVARPIAPVGEPSEPVTNALLWPLVGNFLRENDIVVAEVGCSSFGLLTTPLPKGATLVSQTLWSSIGWSVGATLGALLAAQESPVPRRVLLFVGDGSMQLTVQEVATMVRYGLKPTIVLLNNAGYTIERFINGPTAQYNDISLWDWSKVLPLFTPPAASTSSPVKPGRFFSASTRGELEAILADDDFIAADRVQMLEVKCDRLDAPKALLKLGEVTRRINSA</sequence>
<dbReference type="RefSeq" id="XP_018272070.1">
    <property type="nucleotide sequence ID" value="XM_018414226.1"/>
</dbReference>
<comment type="cofactor">
    <cofactor evidence="1">
        <name>thiamine diphosphate</name>
        <dbReference type="ChEBI" id="CHEBI:58937"/>
    </cofactor>
</comment>
<dbReference type="InterPro" id="IPR047214">
    <property type="entry name" value="TPP_PDC_IPDC"/>
</dbReference>
<dbReference type="GO" id="GO:0005634">
    <property type="term" value="C:nucleus"/>
    <property type="evidence" value="ECO:0007669"/>
    <property type="project" value="TreeGrafter"/>
</dbReference>
<evidence type="ECO:0000256" key="4">
    <source>
        <dbReference type="ARBA" id="ARBA00022723"/>
    </source>
</evidence>
<evidence type="ECO:0000256" key="5">
    <source>
        <dbReference type="ARBA" id="ARBA00022793"/>
    </source>
</evidence>
<feature type="binding site" evidence="9">
    <location>
        <position position="532"/>
    </location>
    <ligand>
        <name>Mg(2+)</name>
        <dbReference type="ChEBI" id="CHEBI:18420"/>
    </ligand>
</feature>
<dbReference type="InterPro" id="IPR012110">
    <property type="entry name" value="PDC/IPDC-like"/>
</dbReference>
<dbReference type="InterPro" id="IPR012001">
    <property type="entry name" value="Thiamin_PyroP_enz_TPP-bd_dom"/>
</dbReference>
<evidence type="ECO:0000313" key="15">
    <source>
        <dbReference type="Proteomes" id="UP000053890"/>
    </source>
</evidence>
<dbReference type="GO" id="GO:0004737">
    <property type="term" value="F:pyruvate decarboxylase activity"/>
    <property type="evidence" value="ECO:0007669"/>
    <property type="project" value="TreeGrafter"/>
</dbReference>
<gene>
    <name evidence="14" type="ORF">RHOBADRAFT_43458</name>
</gene>
<dbReference type="Gene3D" id="3.40.50.1220">
    <property type="entry name" value="TPP-binding domain"/>
    <property type="match status" value="1"/>
</dbReference>
<evidence type="ECO:0000256" key="9">
    <source>
        <dbReference type="PIRSR" id="PIRSR036565-2"/>
    </source>
</evidence>
<dbReference type="STRING" id="578459.A0A194S9E8"/>
<dbReference type="GO" id="GO:0000287">
    <property type="term" value="F:magnesium ion binding"/>
    <property type="evidence" value="ECO:0007669"/>
    <property type="project" value="InterPro"/>
</dbReference>
<dbReference type="CDD" id="cd07038">
    <property type="entry name" value="TPP_PYR_PDC_IPDC_like"/>
    <property type="match status" value="1"/>
</dbReference>
<evidence type="ECO:0000256" key="7">
    <source>
        <dbReference type="ARBA" id="ARBA00023052"/>
    </source>
</evidence>
<dbReference type="GO" id="GO:0005829">
    <property type="term" value="C:cytosol"/>
    <property type="evidence" value="ECO:0007669"/>
    <property type="project" value="TreeGrafter"/>
</dbReference>
<keyword evidence="5" id="KW-0210">Decarboxylase</keyword>
<feature type="domain" description="Thiamine pyrophosphate enzyme TPP-binding" evidence="12">
    <location>
        <begin position="476"/>
        <end position="567"/>
    </location>
</feature>
<dbReference type="SUPFAM" id="SSF52467">
    <property type="entry name" value="DHS-like NAD/FAD-binding domain"/>
    <property type="match status" value="1"/>
</dbReference>
<evidence type="ECO:0000259" key="13">
    <source>
        <dbReference type="Pfam" id="PF02776"/>
    </source>
</evidence>
<evidence type="ECO:0000313" key="14">
    <source>
        <dbReference type="EMBL" id="KPV76021.1"/>
    </source>
</evidence>
<dbReference type="AlphaFoldDB" id="A0A194S9E8"/>
<keyword evidence="6 9" id="KW-0460">Magnesium</keyword>
<evidence type="ECO:0000256" key="1">
    <source>
        <dbReference type="ARBA" id="ARBA00001964"/>
    </source>
</evidence>
<dbReference type="Pfam" id="PF00205">
    <property type="entry name" value="TPP_enzyme_M"/>
    <property type="match status" value="1"/>
</dbReference>
<dbReference type="PIRSF" id="PIRSF036565">
    <property type="entry name" value="Pyruvt_ip_decrb"/>
    <property type="match status" value="1"/>
</dbReference>
<keyword evidence="15" id="KW-1185">Reference proteome</keyword>
<dbReference type="GO" id="GO:0030976">
    <property type="term" value="F:thiamine pyrophosphate binding"/>
    <property type="evidence" value="ECO:0007669"/>
    <property type="project" value="InterPro"/>
</dbReference>
<feature type="domain" description="Thiamine pyrophosphate enzyme N-terminal TPP-binding" evidence="13">
    <location>
        <begin position="57"/>
        <end position="183"/>
    </location>
</feature>
<feature type="binding site" evidence="9">
    <location>
        <position position="561"/>
    </location>
    <ligand>
        <name>Mg(2+)</name>
        <dbReference type="ChEBI" id="CHEBI:18420"/>
    </ligand>
</feature>
<dbReference type="SUPFAM" id="SSF52518">
    <property type="entry name" value="Thiamin diphosphate-binding fold (THDP-binding)"/>
    <property type="match status" value="2"/>
</dbReference>
<dbReference type="EMBL" id="KQ474077">
    <property type="protein sequence ID" value="KPV76021.1"/>
    <property type="molecule type" value="Genomic_DNA"/>
</dbReference>
<reference evidence="14 15" key="1">
    <citation type="journal article" date="2015" name="Front. Microbiol.">
        <title>Genome sequence of the plant growth promoting endophytic yeast Rhodotorula graminis WP1.</title>
        <authorList>
            <person name="Firrincieli A."/>
            <person name="Otillar R."/>
            <person name="Salamov A."/>
            <person name="Schmutz J."/>
            <person name="Khan Z."/>
            <person name="Redman R.S."/>
            <person name="Fleck N.D."/>
            <person name="Lindquist E."/>
            <person name="Grigoriev I.V."/>
            <person name="Doty S.L."/>
        </authorList>
    </citation>
    <scope>NUCLEOTIDE SEQUENCE [LARGE SCALE GENOMIC DNA]</scope>
    <source>
        <strain evidence="14 15">WP1</strain>
    </source>
</reference>
<dbReference type="PANTHER" id="PTHR43452:SF30">
    <property type="entry name" value="PYRUVATE DECARBOXYLASE ISOZYME 1-RELATED"/>
    <property type="match status" value="1"/>
</dbReference>
<dbReference type="InterPro" id="IPR012000">
    <property type="entry name" value="Thiamin_PyroP_enz_cen_dom"/>
</dbReference>
<evidence type="ECO:0000259" key="12">
    <source>
        <dbReference type="Pfam" id="PF02775"/>
    </source>
</evidence>
<accession>A0A194S9E8</accession>
<keyword evidence="8" id="KW-0456">Lyase</keyword>
<dbReference type="CDD" id="cd02005">
    <property type="entry name" value="TPP_PDC_IPDC"/>
    <property type="match status" value="1"/>
</dbReference>
<dbReference type="PANTHER" id="PTHR43452">
    <property type="entry name" value="PYRUVATE DECARBOXYLASE"/>
    <property type="match status" value="1"/>
</dbReference>
<evidence type="ECO:0008006" key="16">
    <source>
        <dbReference type="Google" id="ProtNLM"/>
    </source>
</evidence>
<evidence type="ECO:0000256" key="8">
    <source>
        <dbReference type="ARBA" id="ARBA00023239"/>
    </source>
</evidence>
<evidence type="ECO:0000259" key="11">
    <source>
        <dbReference type="Pfam" id="PF00205"/>
    </source>
</evidence>
<evidence type="ECO:0000256" key="2">
    <source>
        <dbReference type="ARBA" id="ARBA00004173"/>
    </source>
</evidence>
<comment type="subcellular location">
    <subcellularLocation>
        <location evidence="2">Mitochondrion</location>
    </subcellularLocation>
</comment>
<comment type="similarity">
    <text evidence="3 10">Belongs to the TPP enzyme family.</text>
</comment>
<name>A0A194S9E8_RHOGW</name>
<evidence type="ECO:0000256" key="3">
    <source>
        <dbReference type="ARBA" id="ARBA00007812"/>
    </source>
</evidence>
<feature type="domain" description="Thiamine pyrophosphate enzyme central" evidence="11">
    <location>
        <begin position="295"/>
        <end position="402"/>
    </location>
</feature>
<dbReference type="InterPro" id="IPR029035">
    <property type="entry name" value="DHS-like_NAD/FAD-binding_dom"/>
</dbReference>
<dbReference type="InterPro" id="IPR047213">
    <property type="entry name" value="TPP_PYR_PDC_IPDC-like"/>
</dbReference>
<dbReference type="GO" id="GO:0000949">
    <property type="term" value="P:aromatic amino acid family catabolic process to alcohol via Ehrlich pathway"/>
    <property type="evidence" value="ECO:0007669"/>
    <property type="project" value="TreeGrafter"/>
</dbReference>
<organism evidence="14 15">
    <name type="scientific">Rhodotorula graminis (strain WP1)</name>
    <dbReference type="NCBI Taxonomy" id="578459"/>
    <lineage>
        <taxon>Eukaryota</taxon>
        <taxon>Fungi</taxon>
        <taxon>Dikarya</taxon>
        <taxon>Basidiomycota</taxon>
        <taxon>Pucciniomycotina</taxon>
        <taxon>Microbotryomycetes</taxon>
        <taxon>Sporidiobolales</taxon>
        <taxon>Sporidiobolaceae</taxon>
        <taxon>Rhodotorula</taxon>
    </lineage>
</organism>
<evidence type="ECO:0000256" key="10">
    <source>
        <dbReference type="RuleBase" id="RU362132"/>
    </source>
</evidence>
<comment type="cofactor">
    <cofactor evidence="9">
        <name>Mg(2+)</name>
        <dbReference type="ChEBI" id="CHEBI:18420"/>
    </cofactor>
    <text evidence="9">Binds 1 Mg(2+) per subunit.</text>
</comment>
<dbReference type="Proteomes" id="UP000053890">
    <property type="component" value="Unassembled WGS sequence"/>
</dbReference>
<feature type="binding site" evidence="9">
    <location>
        <position position="559"/>
    </location>
    <ligand>
        <name>Mg(2+)</name>
        <dbReference type="ChEBI" id="CHEBI:18420"/>
    </ligand>
</feature>
<evidence type="ECO:0000256" key="6">
    <source>
        <dbReference type="ARBA" id="ARBA00022842"/>
    </source>
</evidence>
<dbReference type="Gene3D" id="3.40.50.970">
    <property type="match status" value="2"/>
</dbReference>